<accession>A0AC34QZE1</accession>
<organism evidence="1 2">
    <name type="scientific">Panagrolaimus sp. JU765</name>
    <dbReference type="NCBI Taxonomy" id="591449"/>
    <lineage>
        <taxon>Eukaryota</taxon>
        <taxon>Metazoa</taxon>
        <taxon>Ecdysozoa</taxon>
        <taxon>Nematoda</taxon>
        <taxon>Chromadorea</taxon>
        <taxon>Rhabditida</taxon>
        <taxon>Tylenchina</taxon>
        <taxon>Panagrolaimomorpha</taxon>
        <taxon>Panagrolaimoidea</taxon>
        <taxon>Panagrolaimidae</taxon>
        <taxon>Panagrolaimus</taxon>
    </lineage>
</organism>
<sequence>MVNANSGWLFSSDQLKNTPSIKDGMSLKEEQEKRREGCQILRKVGYELKLSENPTLSSACTFFHRFYMIHSFNTHPLEISALGCLFLAGKVEETPKKCKDIVAVACKLLPERFNLKTLLNDVFMFERTLLATLGFDLYLENPYTSLLNYAKIFKEEREAMKEIVQFAWTFLNDCAGTTLCLQYEPEIIAVSILELSLKFHNKPVDEIDWDGKKQGVKWHEQFIDGLTQGIIEDVCHVALDFYEKNAKIAAEQEKDNEKP</sequence>
<name>A0AC34QZE1_9BILA</name>
<proteinExistence type="predicted"/>
<dbReference type="WBParaSite" id="JU765_v2.g20636.t1">
    <property type="protein sequence ID" value="JU765_v2.g20636.t1"/>
    <property type="gene ID" value="JU765_v2.g20636"/>
</dbReference>
<reference evidence="2" key="1">
    <citation type="submission" date="2022-11" db="UniProtKB">
        <authorList>
            <consortium name="WormBaseParasite"/>
        </authorList>
    </citation>
    <scope>IDENTIFICATION</scope>
</reference>
<protein>
    <submittedName>
        <fullName evidence="2">Cyclin-like domain-containing protein</fullName>
    </submittedName>
</protein>
<evidence type="ECO:0000313" key="1">
    <source>
        <dbReference type="Proteomes" id="UP000887576"/>
    </source>
</evidence>
<evidence type="ECO:0000313" key="2">
    <source>
        <dbReference type="WBParaSite" id="JU765_v2.g20636.t1"/>
    </source>
</evidence>
<dbReference type="Proteomes" id="UP000887576">
    <property type="component" value="Unplaced"/>
</dbReference>